<evidence type="ECO:0008006" key="3">
    <source>
        <dbReference type="Google" id="ProtNLM"/>
    </source>
</evidence>
<dbReference type="SUPFAM" id="SSF140453">
    <property type="entry name" value="EsxAB dimer-like"/>
    <property type="match status" value="1"/>
</dbReference>
<keyword evidence="2" id="KW-1185">Reference proteome</keyword>
<dbReference type="Gene3D" id="1.10.287.1060">
    <property type="entry name" value="ESAT-6-like"/>
    <property type="match status" value="1"/>
</dbReference>
<dbReference type="RefSeq" id="WP_378406941.1">
    <property type="nucleotide sequence ID" value="NZ_JBHTCS010000021.1"/>
</dbReference>
<dbReference type="Proteomes" id="UP001596484">
    <property type="component" value="Unassembled WGS sequence"/>
</dbReference>
<protein>
    <recommendedName>
        <fullName evidence="3">WXG100 family type VII secretion target</fullName>
    </recommendedName>
</protein>
<dbReference type="EMBL" id="JBHTCS010000021">
    <property type="protein sequence ID" value="MFC7449689.1"/>
    <property type="molecule type" value="Genomic_DNA"/>
</dbReference>
<sequence length="337" mass="33324">MSPTVSQVKSWNVHALRATANGIESVAAKVDAQVDCLTSEQDALAETWHGTAATAAAGRVVQEQRLGRGVSGALDAVAEEYRVGAGIVESARDHLVTVVAGAHSRGYRVADTGEVDPSGLLAMLALAPSGMADIAALRIKKEAAELTIAVVGALRQAESAASDASSRIQDATVVLQRAGDAAVPGKVVEEKKDVFTWKPDVPATVAASSIGLVADGTGAGLVGAATTSGDDLARSIGRGLGPFWAVVGTVPAVVNDIDGGMDPTKAVVSEGVGAGFGLSLGAWAGSAVGPVVTSALAGSAVGSAVPGVGTVVGLVVGAGVSAGAGYGVSKMIQKIWD</sequence>
<evidence type="ECO:0000313" key="1">
    <source>
        <dbReference type="EMBL" id="MFC7449689.1"/>
    </source>
</evidence>
<proteinExistence type="predicted"/>
<evidence type="ECO:0000313" key="2">
    <source>
        <dbReference type="Proteomes" id="UP001596484"/>
    </source>
</evidence>
<dbReference type="InterPro" id="IPR036689">
    <property type="entry name" value="ESAT-6-like_sf"/>
</dbReference>
<reference evidence="2" key="1">
    <citation type="journal article" date="2019" name="Int. J. Syst. Evol. Microbiol.">
        <title>The Global Catalogue of Microorganisms (GCM) 10K type strain sequencing project: providing services to taxonomists for standard genome sequencing and annotation.</title>
        <authorList>
            <consortium name="The Broad Institute Genomics Platform"/>
            <consortium name="The Broad Institute Genome Sequencing Center for Infectious Disease"/>
            <person name="Wu L."/>
            <person name="Ma J."/>
        </authorList>
    </citation>
    <scope>NUCLEOTIDE SEQUENCE [LARGE SCALE GENOMIC DNA]</scope>
    <source>
        <strain evidence="2">ICMP 19430</strain>
    </source>
</reference>
<gene>
    <name evidence="1" type="ORF">ACFQS9_17475</name>
</gene>
<accession>A0ABW2S1R0</accession>
<organism evidence="1 2">
    <name type="scientific">Rhodococcus daqingensis</name>
    <dbReference type="NCBI Taxonomy" id="2479363"/>
    <lineage>
        <taxon>Bacteria</taxon>
        <taxon>Bacillati</taxon>
        <taxon>Actinomycetota</taxon>
        <taxon>Actinomycetes</taxon>
        <taxon>Mycobacteriales</taxon>
        <taxon>Nocardiaceae</taxon>
        <taxon>Rhodococcus</taxon>
    </lineage>
</organism>
<comment type="caution">
    <text evidence="1">The sequence shown here is derived from an EMBL/GenBank/DDBJ whole genome shotgun (WGS) entry which is preliminary data.</text>
</comment>
<name>A0ABW2S1R0_9NOCA</name>